<dbReference type="RefSeq" id="WP_012477500.1">
    <property type="nucleotide sequence ID" value="NC_010878.1"/>
</dbReference>
<dbReference type="AlphaFoldDB" id="A6MN84"/>
<dbReference type="InterPro" id="IPR009061">
    <property type="entry name" value="DNA-bd_dom_put_sf"/>
</dbReference>
<dbReference type="InterPro" id="IPR010982">
    <property type="entry name" value="Lambda_DNA-bd_dom_sf"/>
</dbReference>
<reference evidence="2" key="1">
    <citation type="journal article" date="2007" name="Plasmid">
        <title>Sequence analysis and characterizations of two novel plasmids isolated from Thermus sp. 4C.</title>
        <authorList>
            <person name="Ruan L."/>
            <person name="Xu X."/>
        </authorList>
    </citation>
    <scope>NUCLEOTIDE SEQUENCE</scope>
    <source>
        <strain evidence="2">4C</strain>
        <plasmid evidence="2">pL4C</plasmid>
    </source>
</reference>
<dbReference type="NCBIfam" id="TIGR01764">
    <property type="entry name" value="excise"/>
    <property type="match status" value="1"/>
</dbReference>
<sequence length="89" mass="9980">MSEGGGPLEGKLLLTIKEVAQALGVSRMTVYRLIRAGRLRRVYPTPRSARITRESLEAFLRSLEEEARPEGAGRSVVDRAREVLRRFGL</sequence>
<organism evidence="2">
    <name type="scientific">Thermus sp. 4C</name>
    <dbReference type="NCBI Taxonomy" id="446041"/>
    <lineage>
        <taxon>Bacteria</taxon>
        <taxon>Thermotogati</taxon>
        <taxon>Deinococcota</taxon>
        <taxon>Deinococci</taxon>
        <taxon>Thermales</taxon>
        <taxon>Thermaceae</taxon>
        <taxon>Thermus</taxon>
    </lineage>
</organism>
<dbReference type="Gene3D" id="1.10.260.40">
    <property type="entry name" value="lambda repressor-like DNA-binding domains"/>
    <property type="match status" value="1"/>
</dbReference>
<evidence type="ECO:0000259" key="1">
    <source>
        <dbReference type="Pfam" id="PF12728"/>
    </source>
</evidence>
<feature type="domain" description="Helix-turn-helix" evidence="1">
    <location>
        <begin position="13"/>
        <end position="62"/>
    </location>
</feature>
<geneLocation type="plasmid" evidence="2">
    <name>pL4C</name>
</geneLocation>
<dbReference type="InterPro" id="IPR041657">
    <property type="entry name" value="HTH_17"/>
</dbReference>
<proteinExistence type="predicted"/>
<evidence type="ECO:0000313" key="2">
    <source>
        <dbReference type="EMBL" id="ABQ95628.1"/>
    </source>
</evidence>
<name>A6MN84_9DEIN</name>
<dbReference type="EMBL" id="EF407946">
    <property type="protein sequence ID" value="ABQ95628.1"/>
    <property type="molecule type" value="Genomic_DNA"/>
</dbReference>
<dbReference type="GO" id="GO:0003677">
    <property type="term" value="F:DNA binding"/>
    <property type="evidence" value="ECO:0007669"/>
    <property type="project" value="InterPro"/>
</dbReference>
<keyword evidence="2" id="KW-0614">Plasmid</keyword>
<protein>
    <recommendedName>
        <fullName evidence="1">Helix-turn-helix domain-containing protein</fullName>
    </recommendedName>
</protein>
<dbReference type="Pfam" id="PF12728">
    <property type="entry name" value="HTH_17"/>
    <property type="match status" value="1"/>
</dbReference>
<dbReference type="InterPro" id="IPR010093">
    <property type="entry name" value="SinI_DNA-bd"/>
</dbReference>
<accession>A6MN84</accession>
<dbReference type="SUPFAM" id="SSF46955">
    <property type="entry name" value="Putative DNA-binding domain"/>
    <property type="match status" value="1"/>
</dbReference>